<name>U4LPM1_PYROM</name>
<dbReference type="STRING" id="1076935.U4LPM1"/>
<dbReference type="Proteomes" id="UP000018144">
    <property type="component" value="Unassembled WGS sequence"/>
</dbReference>
<reference evidence="1 2" key="1">
    <citation type="journal article" date="2013" name="PLoS Genet.">
        <title>The genome and development-dependent transcriptomes of Pyronema confluens: a window into fungal evolution.</title>
        <authorList>
            <person name="Traeger S."/>
            <person name="Altegoer F."/>
            <person name="Freitag M."/>
            <person name="Gabaldon T."/>
            <person name="Kempken F."/>
            <person name="Kumar A."/>
            <person name="Marcet-Houben M."/>
            <person name="Poggeler S."/>
            <person name="Stajich J.E."/>
            <person name="Nowrousian M."/>
        </authorList>
    </citation>
    <scope>NUCLEOTIDE SEQUENCE [LARGE SCALE GENOMIC DNA]</scope>
    <source>
        <strain evidence="2">CBS 100304</strain>
        <tissue evidence="1">Vegetative mycelium</tissue>
    </source>
</reference>
<proteinExistence type="predicted"/>
<dbReference type="EMBL" id="HF936249">
    <property type="protein sequence ID" value="CCX33885.1"/>
    <property type="molecule type" value="Genomic_DNA"/>
</dbReference>
<sequence>MEPISAMSSVVGIIGIAGQLTSYLSNFITTANRASALAQHAFSEITNLSMMFSQLQGFLANQQPSQSRAMITVDELVVILTGCSVIFLELEKELRGPSNSKEMGVWEAVKWAMKESTLKRYSTNLASIKRHLIFY</sequence>
<evidence type="ECO:0000313" key="2">
    <source>
        <dbReference type="Proteomes" id="UP000018144"/>
    </source>
</evidence>
<dbReference type="OrthoDB" id="19923at2759"/>
<dbReference type="AlphaFoldDB" id="U4LPM1"/>
<accession>U4LPM1</accession>
<protein>
    <recommendedName>
        <fullName evidence="3">Fungal N-terminal domain-containing protein</fullName>
    </recommendedName>
</protein>
<organism evidence="1 2">
    <name type="scientific">Pyronema omphalodes (strain CBS 100304)</name>
    <name type="common">Pyronema confluens</name>
    <dbReference type="NCBI Taxonomy" id="1076935"/>
    <lineage>
        <taxon>Eukaryota</taxon>
        <taxon>Fungi</taxon>
        <taxon>Dikarya</taxon>
        <taxon>Ascomycota</taxon>
        <taxon>Pezizomycotina</taxon>
        <taxon>Pezizomycetes</taxon>
        <taxon>Pezizales</taxon>
        <taxon>Pyronemataceae</taxon>
        <taxon>Pyronema</taxon>
    </lineage>
</organism>
<evidence type="ECO:0008006" key="3">
    <source>
        <dbReference type="Google" id="ProtNLM"/>
    </source>
</evidence>
<keyword evidence="2" id="KW-1185">Reference proteome</keyword>
<gene>
    <name evidence="1" type="ORF">PCON_02127</name>
</gene>
<evidence type="ECO:0000313" key="1">
    <source>
        <dbReference type="EMBL" id="CCX33885.1"/>
    </source>
</evidence>